<dbReference type="EMBL" id="DS469653">
    <property type="protein sequence ID" value="EDO37173.1"/>
    <property type="molecule type" value="Genomic_DNA"/>
</dbReference>
<feature type="compositionally biased region" description="Low complexity" evidence="1">
    <location>
        <begin position="529"/>
        <end position="543"/>
    </location>
</feature>
<dbReference type="HOGENOM" id="CLU_399743_0_0_1"/>
<proteinExistence type="predicted"/>
<evidence type="ECO:0000256" key="1">
    <source>
        <dbReference type="SAM" id="MobiDB-lite"/>
    </source>
</evidence>
<sequence>MMNICGIVILGLVLRSISGFEQSNSNVQGVYRRSSYENGVVFNPFNGITGNRGPALRKRDTKGSGIAENRRIFDQEINNRESSLKNQKSTPLRRRSNLNDPIAAKLREKLKSTLSNSDPNSDSYIELPPNNILPDDDLDTDKGGGSKGVTDANKKVDTPAPQVVPSGNNPVLPQAVTIAPGVTLPYGVTLPSPGETMPPYGSTLPSGVQSAPGSVAQAMSSLAAALGLSQSAPQTSPYIFLPTTLPTLPTTPTPPPTAPTSTTPTPSYEAKEAALKTGNETNQDIELSLNIDPGEQQPEVQTAQPQVVQAPAPQPQTAMYPYGGVMPTMGYPLGMTTPNPYAAMYGVGILGSPLQGQIQQGLMSNPLGGNEMGALAELLSSAIQSSVTQSQPQVLSQALLQAANQAQASNQPPQVLTTALTQALAQNMAQGPQTNMQQLLNSLAIALSLARTQSSQGGAFNQAYPVITALLANQRPLPSQNAARPGLVTRPVTQVGVVTPGVGSVAQAAGTGTAPGASVQTQSAIPTESAAAGQSAVAPQASPTVPSISLGQTAEGGPAVSLGPSVANSENSENVPFSMDQPSKRPRINSRALAKTMAQALLKAARTMARRRQSDSLQRDTIFSDVAGPYLNRKLSRRLISYLYPKNNDPWWYQRSLSYMRIANELEMMRYYIQRQHTQSMLRRYCCTC</sequence>
<gene>
    <name evidence="3" type="ORF">NEMVEDRAFT_v1g245150</name>
</gene>
<feature type="compositionally biased region" description="Pro residues" evidence="1">
    <location>
        <begin position="249"/>
        <end position="258"/>
    </location>
</feature>
<keyword evidence="4" id="KW-1185">Reference proteome</keyword>
<evidence type="ECO:0000256" key="2">
    <source>
        <dbReference type="SAM" id="SignalP"/>
    </source>
</evidence>
<feature type="signal peptide" evidence="2">
    <location>
        <begin position="1"/>
        <end position="19"/>
    </location>
</feature>
<evidence type="ECO:0000313" key="3">
    <source>
        <dbReference type="EMBL" id="EDO37173.1"/>
    </source>
</evidence>
<feature type="region of interest" description="Disordered" evidence="1">
    <location>
        <begin position="51"/>
        <end position="169"/>
    </location>
</feature>
<keyword evidence="2" id="KW-0732">Signal</keyword>
<feature type="region of interest" description="Disordered" evidence="1">
    <location>
        <begin position="247"/>
        <end position="266"/>
    </location>
</feature>
<reference evidence="3 4" key="1">
    <citation type="journal article" date="2007" name="Science">
        <title>Sea anemone genome reveals ancestral eumetazoan gene repertoire and genomic organization.</title>
        <authorList>
            <person name="Putnam N.H."/>
            <person name="Srivastava M."/>
            <person name="Hellsten U."/>
            <person name="Dirks B."/>
            <person name="Chapman J."/>
            <person name="Salamov A."/>
            <person name="Terry A."/>
            <person name="Shapiro H."/>
            <person name="Lindquist E."/>
            <person name="Kapitonov V.V."/>
            <person name="Jurka J."/>
            <person name="Genikhovich G."/>
            <person name="Grigoriev I.V."/>
            <person name="Lucas S.M."/>
            <person name="Steele R.E."/>
            <person name="Finnerty J.R."/>
            <person name="Technau U."/>
            <person name="Martindale M.Q."/>
            <person name="Rokhsar D.S."/>
        </authorList>
    </citation>
    <scope>NUCLEOTIDE SEQUENCE [LARGE SCALE GENOMIC DNA]</scope>
    <source>
        <strain evidence="4">CH2 X CH6</strain>
    </source>
</reference>
<feature type="compositionally biased region" description="Polar residues" evidence="1">
    <location>
        <begin position="566"/>
        <end position="575"/>
    </location>
</feature>
<feature type="compositionally biased region" description="Low complexity" evidence="1">
    <location>
        <begin position="508"/>
        <end position="517"/>
    </location>
</feature>
<feature type="compositionally biased region" description="Polar residues" evidence="1">
    <location>
        <begin position="112"/>
        <end position="123"/>
    </location>
</feature>
<feature type="chain" id="PRO_5002712732" evidence="2">
    <location>
        <begin position="20"/>
        <end position="689"/>
    </location>
</feature>
<feature type="compositionally biased region" description="Basic and acidic residues" evidence="1">
    <location>
        <begin position="57"/>
        <end position="83"/>
    </location>
</feature>
<name>A7SGL3_NEMVE</name>
<accession>A7SGL3</accession>
<feature type="region of interest" description="Disordered" evidence="1">
    <location>
        <begin position="508"/>
        <end position="586"/>
    </location>
</feature>
<organism evidence="3 4">
    <name type="scientific">Nematostella vectensis</name>
    <name type="common">Starlet sea anemone</name>
    <dbReference type="NCBI Taxonomy" id="45351"/>
    <lineage>
        <taxon>Eukaryota</taxon>
        <taxon>Metazoa</taxon>
        <taxon>Cnidaria</taxon>
        <taxon>Anthozoa</taxon>
        <taxon>Hexacorallia</taxon>
        <taxon>Actiniaria</taxon>
        <taxon>Edwardsiidae</taxon>
        <taxon>Nematostella</taxon>
    </lineage>
</organism>
<protein>
    <submittedName>
        <fullName evidence="3">Uncharacterized protein</fullName>
    </submittedName>
</protein>
<evidence type="ECO:0000313" key="4">
    <source>
        <dbReference type="Proteomes" id="UP000001593"/>
    </source>
</evidence>
<dbReference type="Proteomes" id="UP000001593">
    <property type="component" value="Unassembled WGS sequence"/>
</dbReference>
<dbReference type="InParanoid" id="A7SGL3"/>
<dbReference type="AlphaFoldDB" id="A7SGL3"/>